<proteinExistence type="predicted"/>
<dbReference type="AlphaFoldDB" id="A0A937UUS7"/>
<protein>
    <recommendedName>
        <fullName evidence="4">Secreted protein</fullName>
    </recommendedName>
</protein>
<keyword evidence="1" id="KW-0732">Signal</keyword>
<feature type="signal peptide" evidence="1">
    <location>
        <begin position="1"/>
        <end position="32"/>
    </location>
</feature>
<reference evidence="2" key="1">
    <citation type="submission" date="2020-12" db="EMBL/GenBank/DDBJ databases">
        <title>Genomic characterization of non-nitrogen-fixing Frankia strains.</title>
        <authorList>
            <person name="Carlos-Shanley C."/>
            <person name="Guerra T."/>
            <person name="Hahn D."/>
        </authorList>
    </citation>
    <scope>NUCLEOTIDE SEQUENCE</scope>
    <source>
        <strain evidence="2">CN6</strain>
    </source>
</reference>
<name>A0A937UUS7_9ACTN</name>
<accession>A0A937UUS7</accession>
<evidence type="ECO:0000313" key="3">
    <source>
        <dbReference type="Proteomes" id="UP000604475"/>
    </source>
</evidence>
<dbReference type="Proteomes" id="UP000604475">
    <property type="component" value="Unassembled WGS sequence"/>
</dbReference>
<dbReference type="RefSeq" id="WP_203007051.1">
    <property type="nucleotide sequence ID" value="NZ_JADWYU010000048.1"/>
</dbReference>
<feature type="chain" id="PRO_5037437367" description="Secreted protein" evidence="1">
    <location>
        <begin position="33"/>
        <end position="70"/>
    </location>
</feature>
<dbReference type="EMBL" id="JAEACQ010000341">
    <property type="protein sequence ID" value="MBL7632565.1"/>
    <property type="molecule type" value="Genomic_DNA"/>
</dbReference>
<keyword evidence="3" id="KW-1185">Reference proteome</keyword>
<evidence type="ECO:0000313" key="2">
    <source>
        <dbReference type="EMBL" id="MBL7632565.1"/>
    </source>
</evidence>
<gene>
    <name evidence="2" type="ORF">I7412_36510</name>
</gene>
<evidence type="ECO:0008006" key="4">
    <source>
        <dbReference type="Google" id="ProtNLM"/>
    </source>
</evidence>
<comment type="caution">
    <text evidence="2">The sequence shown here is derived from an EMBL/GenBank/DDBJ whole genome shotgun (WGS) entry which is preliminary data.</text>
</comment>
<evidence type="ECO:0000256" key="1">
    <source>
        <dbReference type="SAM" id="SignalP"/>
    </source>
</evidence>
<organism evidence="2 3">
    <name type="scientific">Frankia nepalensis</name>
    <dbReference type="NCBI Taxonomy" id="1836974"/>
    <lineage>
        <taxon>Bacteria</taxon>
        <taxon>Bacillati</taxon>
        <taxon>Actinomycetota</taxon>
        <taxon>Actinomycetes</taxon>
        <taxon>Frankiales</taxon>
        <taxon>Frankiaceae</taxon>
        <taxon>Frankia</taxon>
    </lineage>
</organism>
<sequence length="70" mass="7402">MKRRLITAAAATMVTAGIVSVSIVGTAGSASARPFVCEVIEPYFVATYEDVLSTPNHPGTNLHAYFLVNC</sequence>